<dbReference type="EnsemblPlants" id="OMERI02G25100.1">
    <property type="protein sequence ID" value="OMERI02G25100.1"/>
    <property type="gene ID" value="OMERI02G25100"/>
</dbReference>
<dbReference type="Proteomes" id="UP000008021">
    <property type="component" value="Chromosome 2"/>
</dbReference>
<keyword evidence="3" id="KW-1185">Reference proteome</keyword>
<accession>A0A0E0CP05</accession>
<feature type="compositionally biased region" description="Basic and acidic residues" evidence="1">
    <location>
        <begin position="102"/>
        <end position="115"/>
    </location>
</feature>
<dbReference type="AlphaFoldDB" id="A0A0E0CP05"/>
<evidence type="ECO:0000256" key="1">
    <source>
        <dbReference type="SAM" id="MobiDB-lite"/>
    </source>
</evidence>
<dbReference type="Gramene" id="OMERI02G25100.1">
    <property type="protein sequence ID" value="OMERI02G25100.1"/>
    <property type="gene ID" value="OMERI02G25100"/>
</dbReference>
<evidence type="ECO:0000313" key="3">
    <source>
        <dbReference type="Proteomes" id="UP000008021"/>
    </source>
</evidence>
<proteinExistence type="predicted"/>
<reference evidence="2" key="1">
    <citation type="submission" date="2015-04" db="UniProtKB">
        <authorList>
            <consortium name="EnsemblPlants"/>
        </authorList>
    </citation>
    <scope>IDENTIFICATION</scope>
</reference>
<feature type="compositionally biased region" description="Basic and acidic residues" evidence="1">
    <location>
        <begin position="23"/>
        <end position="34"/>
    </location>
</feature>
<protein>
    <submittedName>
        <fullName evidence="2">Uncharacterized protein</fullName>
    </submittedName>
</protein>
<evidence type="ECO:0000313" key="2">
    <source>
        <dbReference type="EnsemblPlants" id="OMERI02G25100.1"/>
    </source>
</evidence>
<reference evidence="2" key="2">
    <citation type="submission" date="2018-05" db="EMBL/GenBank/DDBJ databases">
        <title>OmerRS3 (Oryza meridionalis Reference Sequence Version 3).</title>
        <authorList>
            <person name="Zhang J."/>
            <person name="Kudrna D."/>
            <person name="Lee S."/>
            <person name="Talag J."/>
            <person name="Welchert J."/>
            <person name="Wing R.A."/>
        </authorList>
    </citation>
    <scope>NUCLEOTIDE SEQUENCE [LARGE SCALE GENOMIC DNA]</scope>
    <source>
        <strain evidence="2">cv. OR44</strain>
    </source>
</reference>
<name>A0A0E0CP05_9ORYZ</name>
<dbReference type="HOGENOM" id="CLU_2112780_0_0_1"/>
<organism evidence="2">
    <name type="scientific">Oryza meridionalis</name>
    <dbReference type="NCBI Taxonomy" id="40149"/>
    <lineage>
        <taxon>Eukaryota</taxon>
        <taxon>Viridiplantae</taxon>
        <taxon>Streptophyta</taxon>
        <taxon>Embryophyta</taxon>
        <taxon>Tracheophyta</taxon>
        <taxon>Spermatophyta</taxon>
        <taxon>Magnoliopsida</taxon>
        <taxon>Liliopsida</taxon>
        <taxon>Poales</taxon>
        <taxon>Poaceae</taxon>
        <taxon>BOP clade</taxon>
        <taxon>Oryzoideae</taxon>
        <taxon>Oryzeae</taxon>
        <taxon>Oryzinae</taxon>
        <taxon>Oryza</taxon>
    </lineage>
</organism>
<feature type="region of interest" description="Disordered" evidence="1">
    <location>
        <begin position="92"/>
        <end position="115"/>
    </location>
</feature>
<sequence length="115" mass="12499">MPEIFTCAAAAATTTRRNGSGESRARNGDGDAREIHSSCLGRDLSLPRAAMTKNDLKMAGFHDEIAARWWLDFAAAVCGALVQCGFFTHRGSDGMDWTGRADGGDEARYKEEKKK</sequence>
<feature type="region of interest" description="Disordered" evidence="1">
    <location>
        <begin position="12"/>
        <end position="34"/>
    </location>
</feature>